<sequence length="305" mass="33582">MTGTPPTGLHLSPTQKKRLEAATAILGSRPERIDFLHTVQCQCGIPYGNPGDEVREWERKQGLATLRMEAGSAYDPTTGAFVKLGLPYGEKPRLVLIHLATEAMRTGSPVVDVEDSMTAFARALGIAVNGPHLRHLKDQLSRLASATVRMGMIEGGRAVQVNTQIVSAFDLWYPTEPGQRVLWPSTVRLSAEYFASLERHAVPLDRRAVGALAGSALALDVYTWLAQRLHRVPAGRPQFIPWAGVYDQFGQGYARVRDFRKRFLETLHQVHAVYPQARLSADDKGLTLEHSPPPIAGKPDRLLLG</sequence>
<dbReference type="KEGG" id="gms:SOIL9_43570"/>
<protein>
    <recommendedName>
        <fullName evidence="4">Plasmid encoded RepA protein</fullName>
    </recommendedName>
</protein>
<evidence type="ECO:0000256" key="1">
    <source>
        <dbReference type="SAM" id="MobiDB-lite"/>
    </source>
</evidence>
<organism evidence="2 3">
    <name type="scientific">Gemmata massiliana</name>
    <dbReference type="NCBI Taxonomy" id="1210884"/>
    <lineage>
        <taxon>Bacteria</taxon>
        <taxon>Pseudomonadati</taxon>
        <taxon>Planctomycetota</taxon>
        <taxon>Planctomycetia</taxon>
        <taxon>Gemmatales</taxon>
        <taxon>Gemmataceae</taxon>
        <taxon>Gemmata</taxon>
    </lineage>
</organism>
<gene>
    <name evidence="2" type="ORF">SOIL9_43570</name>
</gene>
<feature type="region of interest" description="Disordered" evidence="1">
    <location>
        <begin position="284"/>
        <end position="305"/>
    </location>
</feature>
<dbReference type="Proteomes" id="UP000464178">
    <property type="component" value="Chromosome"/>
</dbReference>
<dbReference type="EMBL" id="LR593886">
    <property type="protein sequence ID" value="VTR93357.1"/>
    <property type="molecule type" value="Genomic_DNA"/>
</dbReference>
<reference evidence="2 3" key="1">
    <citation type="submission" date="2019-05" db="EMBL/GenBank/DDBJ databases">
        <authorList>
            <consortium name="Science for Life Laboratories"/>
        </authorList>
    </citation>
    <scope>NUCLEOTIDE SEQUENCE [LARGE SCALE GENOMIC DNA]</scope>
    <source>
        <strain evidence="2">Soil9</strain>
    </source>
</reference>
<name>A0A6P2CXU7_9BACT</name>
<proteinExistence type="predicted"/>
<keyword evidence="3" id="KW-1185">Reference proteome</keyword>
<evidence type="ECO:0000313" key="3">
    <source>
        <dbReference type="Proteomes" id="UP000464178"/>
    </source>
</evidence>
<evidence type="ECO:0000313" key="2">
    <source>
        <dbReference type="EMBL" id="VTR93357.1"/>
    </source>
</evidence>
<dbReference type="AlphaFoldDB" id="A0A6P2CXU7"/>
<dbReference type="InterPro" id="IPR006881">
    <property type="entry name" value="RepA_C"/>
</dbReference>
<evidence type="ECO:0008006" key="4">
    <source>
        <dbReference type="Google" id="ProtNLM"/>
    </source>
</evidence>
<dbReference type="RefSeq" id="WP_162668094.1">
    <property type="nucleotide sequence ID" value="NZ_LR593886.1"/>
</dbReference>
<accession>A0A6P2CXU7</accession>
<dbReference type="Pfam" id="PF04796">
    <property type="entry name" value="RepA_C"/>
    <property type="match status" value="1"/>
</dbReference>